<reference evidence="1" key="1">
    <citation type="submission" date="2013-08" db="EMBL/GenBank/DDBJ databases">
        <authorList>
            <person name="Mendez C."/>
            <person name="Richter M."/>
            <person name="Ferrer M."/>
            <person name="Sanchez J."/>
        </authorList>
    </citation>
    <scope>NUCLEOTIDE SEQUENCE</scope>
</reference>
<evidence type="ECO:0000313" key="1">
    <source>
        <dbReference type="EMBL" id="EQD80873.1"/>
    </source>
</evidence>
<gene>
    <name evidence="1" type="ORF">B1A_00427</name>
</gene>
<dbReference type="SUPFAM" id="SSF51011">
    <property type="entry name" value="Glycosyl hydrolase domain"/>
    <property type="match status" value="1"/>
</dbReference>
<dbReference type="InterPro" id="IPR017853">
    <property type="entry name" value="GH"/>
</dbReference>
<reference evidence="1" key="2">
    <citation type="journal article" date="2014" name="ISME J.">
        <title>Microbial stratification in low pH oxic and suboxic macroscopic growths along an acid mine drainage.</title>
        <authorList>
            <person name="Mendez-Garcia C."/>
            <person name="Mesa V."/>
            <person name="Sprenger R.R."/>
            <person name="Richter M."/>
            <person name="Diez M.S."/>
            <person name="Solano J."/>
            <person name="Bargiela R."/>
            <person name="Golyshina O.V."/>
            <person name="Manteca A."/>
            <person name="Ramos J.L."/>
            <person name="Gallego J.R."/>
            <person name="Llorente I."/>
            <person name="Martins Dos Santos V.A."/>
            <person name="Jensen O.N."/>
            <person name="Pelaez A.I."/>
            <person name="Sanchez J."/>
            <person name="Ferrer M."/>
        </authorList>
    </citation>
    <scope>NUCLEOTIDE SEQUENCE</scope>
</reference>
<dbReference type="PANTHER" id="PTHR43002">
    <property type="entry name" value="GLYCOGEN DEBRANCHING ENZYME"/>
    <property type="match status" value="1"/>
</dbReference>
<dbReference type="SUPFAM" id="SSF51445">
    <property type="entry name" value="(Trans)glycosidases"/>
    <property type="match status" value="1"/>
</dbReference>
<comment type="caution">
    <text evidence="1">The sequence shown here is derived from an EMBL/GenBank/DDBJ whole genome shotgun (WGS) entry which is preliminary data.</text>
</comment>
<dbReference type="Gene3D" id="3.20.20.80">
    <property type="entry name" value="Glycosidases"/>
    <property type="match status" value="1"/>
</dbReference>
<proteinExistence type="predicted"/>
<accession>T1CGB6</accession>
<organism evidence="1">
    <name type="scientific">mine drainage metagenome</name>
    <dbReference type="NCBI Taxonomy" id="410659"/>
    <lineage>
        <taxon>unclassified sequences</taxon>
        <taxon>metagenomes</taxon>
        <taxon>ecological metagenomes</taxon>
    </lineage>
</organism>
<protein>
    <submittedName>
        <fullName evidence="1">Glycogen debranching enzyme GlgX</fullName>
    </submittedName>
</protein>
<sequence>MMGALMQRLYGSDDLFPDDRASACHAYQSVNFVTIHDGFTLYDLLAYNGKHNEANGHGNADGAAENFSWNCGWEGDDGAPPQVLALRRQQAKNFCALLFLSNGTPMLRAGDEFLQTQGGNNNAYNQDNPTSWLNWELLERNAEIFRFFRAMIRFRTSHPSLGRSRFWREDVRWFGTGPTVDFGPESRTLAVYLDGESQLDVDLYILINGSDVVRTFEIQMPRAGGWRLVLDTGLASPGDFPDPPAAEPIAGTAYRVDARAVAVLLSDERVKSGVSMHR</sequence>
<dbReference type="InterPro" id="IPR013780">
    <property type="entry name" value="Glyco_hydro_b"/>
</dbReference>
<dbReference type="EMBL" id="AUZX01000322">
    <property type="protein sequence ID" value="EQD80873.1"/>
    <property type="molecule type" value="Genomic_DNA"/>
</dbReference>
<dbReference type="Gene3D" id="2.60.40.1180">
    <property type="entry name" value="Golgi alpha-mannosidase II"/>
    <property type="match status" value="1"/>
</dbReference>
<dbReference type="AlphaFoldDB" id="T1CGB6"/>
<name>T1CGB6_9ZZZZ</name>